<dbReference type="GO" id="GO:0016301">
    <property type="term" value="F:kinase activity"/>
    <property type="evidence" value="ECO:0007669"/>
    <property type="project" value="UniProtKB-KW"/>
</dbReference>
<protein>
    <recommendedName>
        <fullName evidence="5">Carbohydrate kinase PfkB domain-containing protein</fullName>
    </recommendedName>
</protein>
<dbReference type="AlphaFoldDB" id="A0A0U3F8Q1"/>
<evidence type="ECO:0000259" key="5">
    <source>
        <dbReference type="Pfam" id="PF00294"/>
    </source>
</evidence>
<evidence type="ECO:0000256" key="3">
    <source>
        <dbReference type="ARBA" id="ARBA00022777"/>
    </source>
</evidence>
<dbReference type="PROSITE" id="PS00584">
    <property type="entry name" value="PFKB_KINASES_2"/>
    <property type="match status" value="1"/>
</dbReference>
<keyword evidence="3 4" id="KW-0418">Kinase</keyword>
<dbReference type="STRING" id="940295.EYM_02960"/>
<dbReference type="KEGG" id="iis:EYM_02960"/>
<accession>A0A0U3F8Q1</accession>
<dbReference type="InterPro" id="IPR011611">
    <property type="entry name" value="PfkB_dom"/>
</dbReference>
<dbReference type="EMBL" id="CP006867">
    <property type="protein sequence ID" value="ALU12376.1"/>
    <property type="molecule type" value="Genomic_DNA"/>
</dbReference>
<evidence type="ECO:0000256" key="4">
    <source>
        <dbReference type="RuleBase" id="RU003704"/>
    </source>
</evidence>
<dbReference type="InterPro" id="IPR029056">
    <property type="entry name" value="Ribokinase-like"/>
</dbReference>
<name>A0A0U3F8Q1_9CREN</name>
<dbReference type="GO" id="GO:0006796">
    <property type="term" value="P:phosphate-containing compound metabolic process"/>
    <property type="evidence" value="ECO:0007669"/>
    <property type="project" value="UniProtKB-ARBA"/>
</dbReference>
<dbReference type="SUPFAM" id="SSF53613">
    <property type="entry name" value="Ribokinase-like"/>
    <property type="match status" value="1"/>
</dbReference>
<dbReference type="InterPro" id="IPR002139">
    <property type="entry name" value="Ribo/fructo_kinase"/>
</dbReference>
<evidence type="ECO:0000313" key="7">
    <source>
        <dbReference type="Proteomes" id="UP000060778"/>
    </source>
</evidence>
<proteinExistence type="inferred from homology"/>
<dbReference type="InterPro" id="IPR002173">
    <property type="entry name" value="Carboh/pur_kinase_PfkB_CS"/>
</dbReference>
<keyword evidence="2 4" id="KW-0808">Transferase</keyword>
<dbReference type="RefSeq" id="WP_075049582.1">
    <property type="nucleotide sequence ID" value="NZ_CP006867.1"/>
</dbReference>
<dbReference type="PANTHER" id="PTHR10584">
    <property type="entry name" value="SUGAR KINASE"/>
    <property type="match status" value="1"/>
</dbReference>
<dbReference type="GeneID" id="30679985"/>
<dbReference type="PANTHER" id="PTHR10584:SF166">
    <property type="entry name" value="RIBOKINASE"/>
    <property type="match status" value="1"/>
</dbReference>
<organism evidence="6 7">
    <name type="scientific">Ignicoccus islandicus DSM 13165</name>
    <dbReference type="NCBI Taxonomy" id="940295"/>
    <lineage>
        <taxon>Archaea</taxon>
        <taxon>Thermoproteota</taxon>
        <taxon>Thermoprotei</taxon>
        <taxon>Desulfurococcales</taxon>
        <taxon>Desulfurococcaceae</taxon>
        <taxon>Ignicoccus</taxon>
    </lineage>
</organism>
<reference evidence="6 7" key="1">
    <citation type="submission" date="2013-11" db="EMBL/GenBank/DDBJ databases">
        <title>Comparative genomics of Ignicoccus.</title>
        <authorList>
            <person name="Podar M."/>
        </authorList>
    </citation>
    <scope>NUCLEOTIDE SEQUENCE [LARGE SCALE GENOMIC DNA]</scope>
    <source>
        <strain evidence="6 7">DSM 13165</strain>
    </source>
</reference>
<keyword evidence="7" id="KW-1185">Reference proteome</keyword>
<dbReference type="Pfam" id="PF00294">
    <property type="entry name" value="PfkB"/>
    <property type="match status" value="1"/>
</dbReference>
<dbReference type="Proteomes" id="UP000060778">
    <property type="component" value="Chromosome"/>
</dbReference>
<sequence length="291" mass="31358">MVSCDLSVIGNANVDLIALLDDLPSLDEGRECKEWLLLPGGSGSNVSVVATGLGCNVRLYAAIGNGVFSKIIENELFKVGVKLEAVRKEGEQSIVFIASTPKGKVMYSLKGVSHLLTPSDLPAHVNSQLLHVATKEPSFVVKYLKKVPVSYSPGSFTFHKKKEIEGVVPELHFLFLNEPEAVHLDAFSLPLPRVALVVTRGEKGSIVVTNERVIEFKALKVEEVVDTTGAGDAYAAAFLATYLQRGDLIEAGKVATAAGALAVKNLGGFLKVNKREIEELSEAVEYVIRDR</sequence>
<evidence type="ECO:0000256" key="2">
    <source>
        <dbReference type="ARBA" id="ARBA00022679"/>
    </source>
</evidence>
<comment type="similarity">
    <text evidence="1 4">Belongs to the carbohydrate kinase PfkB family.</text>
</comment>
<feature type="domain" description="Carbohydrate kinase PfkB" evidence="5">
    <location>
        <begin position="6"/>
        <end position="267"/>
    </location>
</feature>
<gene>
    <name evidence="6" type="ORF">EYM_02960</name>
</gene>
<evidence type="ECO:0000313" key="6">
    <source>
        <dbReference type="EMBL" id="ALU12376.1"/>
    </source>
</evidence>
<dbReference type="Gene3D" id="3.40.1190.20">
    <property type="match status" value="1"/>
</dbReference>
<evidence type="ECO:0000256" key="1">
    <source>
        <dbReference type="ARBA" id="ARBA00010688"/>
    </source>
</evidence>
<dbReference type="OrthoDB" id="26949at2157"/>
<dbReference type="PRINTS" id="PR00990">
    <property type="entry name" value="RIBOKINASE"/>
</dbReference>